<dbReference type="FunCoup" id="A0A0C3JY75">
    <property type="interactions" value="147"/>
</dbReference>
<dbReference type="SUPFAM" id="SSF55753">
    <property type="entry name" value="Actin depolymerizing proteins"/>
    <property type="match status" value="1"/>
</dbReference>
<evidence type="ECO:0000256" key="1">
    <source>
        <dbReference type="ARBA" id="ARBA00004109"/>
    </source>
</evidence>
<reference evidence="8" key="2">
    <citation type="submission" date="2015-01" db="EMBL/GenBank/DDBJ databases">
        <title>Evolutionary Origins and Diversification of the Mycorrhizal Mutualists.</title>
        <authorList>
            <consortium name="DOE Joint Genome Institute"/>
            <consortium name="Mycorrhizal Genomics Consortium"/>
            <person name="Kohler A."/>
            <person name="Kuo A."/>
            <person name="Nagy L.G."/>
            <person name="Floudas D."/>
            <person name="Copeland A."/>
            <person name="Barry K.W."/>
            <person name="Cichocki N."/>
            <person name="Veneault-Fourrey C."/>
            <person name="LaButti K."/>
            <person name="Lindquist E.A."/>
            <person name="Lipzen A."/>
            <person name="Lundell T."/>
            <person name="Morin E."/>
            <person name="Murat C."/>
            <person name="Riley R."/>
            <person name="Ohm R."/>
            <person name="Sun H."/>
            <person name="Tunlid A."/>
            <person name="Henrissat B."/>
            <person name="Grigoriev I.V."/>
            <person name="Hibbett D.S."/>
            <person name="Martin F."/>
        </authorList>
    </citation>
    <scope>NUCLEOTIDE SEQUENCE [LARGE SCALE GENOMIC DNA]</scope>
    <source>
        <strain evidence="8">Marx 270</strain>
    </source>
</reference>
<sequence length="140" mass="15892">MASASGITASDDCVEKFNKLKQDREHKYIIFYLPPNMRNVEILKTSSDASYDNFLAEFPEKECRWAVYDFEFEKDGAKRNKICFFSWSPDGAAVAQKMVYASSRASLKHSLRGIQIEIQGTDFTEVEYGVVLAKALSLAR</sequence>
<proteinExistence type="inferred from homology"/>
<dbReference type="CDD" id="cd11286">
    <property type="entry name" value="ADF_cofilin_like"/>
    <property type="match status" value="1"/>
</dbReference>
<gene>
    <name evidence="7" type="ORF">M404DRAFT_461116</name>
</gene>
<comment type="subcellular location">
    <subcellularLocation>
        <location evidence="1">Nucleus matrix</location>
    </subcellularLocation>
</comment>
<dbReference type="OrthoDB" id="10249245at2759"/>
<dbReference type="SMART" id="SM00102">
    <property type="entry name" value="ADF"/>
    <property type="match status" value="1"/>
</dbReference>
<dbReference type="AlphaFoldDB" id="A0A0C3JY75"/>
<accession>A0A0C3JY75</accession>
<protein>
    <recommendedName>
        <fullName evidence="3">Cofilin</fullName>
    </recommendedName>
    <alternativeName>
        <fullName evidence="5">Actin-depolymerizing factor 1</fullName>
    </alternativeName>
</protein>
<dbReference type="InParanoid" id="A0A0C3JY75"/>
<name>A0A0C3JY75_PISTI</name>
<reference evidence="7 8" key="1">
    <citation type="submission" date="2014-04" db="EMBL/GenBank/DDBJ databases">
        <authorList>
            <consortium name="DOE Joint Genome Institute"/>
            <person name="Kuo A."/>
            <person name="Kohler A."/>
            <person name="Costa M.D."/>
            <person name="Nagy L.G."/>
            <person name="Floudas D."/>
            <person name="Copeland A."/>
            <person name="Barry K.W."/>
            <person name="Cichocki N."/>
            <person name="Veneault-Fourrey C."/>
            <person name="LaButti K."/>
            <person name="Lindquist E.A."/>
            <person name="Lipzen A."/>
            <person name="Lundell T."/>
            <person name="Morin E."/>
            <person name="Murat C."/>
            <person name="Sun H."/>
            <person name="Tunlid A."/>
            <person name="Henrissat B."/>
            <person name="Grigoriev I.V."/>
            <person name="Hibbett D.S."/>
            <person name="Martin F."/>
            <person name="Nordberg H.P."/>
            <person name="Cantor M.N."/>
            <person name="Hua S.X."/>
        </authorList>
    </citation>
    <scope>NUCLEOTIDE SEQUENCE [LARGE SCALE GENOMIC DNA]</scope>
    <source>
        <strain evidence="7 8">Marx 270</strain>
    </source>
</reference>
<dbReference type="GO" id="GO:0030042">
    <property type="term" value="P:actin filament depolymerization"/>
    <property type="evidence" value="ECO:0007669"/>
    <property type="project" value="InterPro"/>
</dbReference>
<dbReference type="STRING" id="870435.A0A0C3JY75"/>
<evidence type="ECO:0000259" key="6">
    <source>
        <dbReference type="PROSITE" id="PS51263"/>
    </source>
</evidence>
<keyword evidence="8" id="KW-1185">Reference proteome</keyword>
<feature type="domain" description="ADF-H" evidence="6">
    <location>
        <begin position="5"/>
        <end position="136"/>
    </location>
</feature>
<dbReference type="InterPro" id="IPR017904">
    <property type="entry name" value="ADF/Cofilin"/>
</dbReference>
<dbReference type="InterPro" id="IPR029006">
    <property type="entry name" value="ADF-H/Gelsolin-like_dom_sf"/>
</dbReference>
<evidence type="ECO:0000256" key="3">
    <source>
        <dbReference type="ARBA" id="ARBA00015630"/>
    </source>
</evidence>
<evidence type="ECO:0000313" key="8">
    <source>
        <dbReference type="Proteomes" id="UP000054217"/>
    </source>
</evidence>
<dbReference type="PRINTS" id="PR00006">
    <property type="entry name" value="COFILIN"/>
</dbReference>
<dbReference type="Pfam" id="PF00241">
    <property type="entry name" value="Cofilin_ADF"/>
    <property type="match status" value="1"/>
</dbReference>
<evidence type="ECO:0000256" key="2">
    <source>
        <dbReference type="ARBA" id="ARBA00006844"/>
    </source>
</evidence>
<dbReference type="InterPro" id="IPR002108">
    <property type="entry name" value="ADF-H"/>
</dbReference>
<dbReference type="Proteomes" id="UP000054217">
    <property type="component" value="Unassembled WGS sequence"/>
</dbReference>
<dbReference type="Gene3D" id="3.40.20.10">
    <property type="entry name" value="Severin"/>
    <property type="match status" value="1"/>
</dbReference>
<keyword evidence="4" id="KW-0009">Actin-binding</keyword>
<dbReference type="GO" id="GO:0016363">
    <property type="term" value="C:nuclear matrix"/>
    <property type="evidence" value="ECO:0007669"/>
    <property type="project" value="UniProtKB-SubCell"/>
</dbReference>
<evidence type="ECO:0000313" key="7">
    <source>
        <dbReference type="EMBL" id="KIO14103.1"/>
    </source>
</evidence>
<evidence type="ECO:0000256" key="4">
    <source>
        <dbReference type="ARBA" id="ARBA00023203"/>
    </source>
</evidence>
<comment type="similarity">
    <text evidence="2">Belongs to the actin-binding proteins ADF family.</text>
</comment>
<dbReference type="PANTHER" id="PTHR11913">
    <property type="entry name" value="COFILIN-RELATED"/>
    <property type="match status" value="1"/>
</dbReference>
<organism evidence="7 8">
    <name type="scientific">Pisolithus tinctorius Marx 270</name>
    <dbReference type="NCBI Taxonomy" id="870435"/>
    <lineage>
        <taxon>Eukaryota</taxon>
        <taxon>Fungi</taxon>
        <taxon>Dikarya</taxon>
        <taxon>Basidiomycota</taxon>
        <taxon>Agaricomycotina</taxon>
        <taxon>Agaricomycetes</taxon>
        <taxon>Agaricomycetidae</taxon>
        <taxon>Boletales</taxon>
        <taxon>Sclerodermatineae</taxon>
        <taxon>Pisolithaceae</taxon>
        <taxon>Pisolithus</taxon>
    </lineage>
</organism>
<dbReference type="GO" id="GO:0003779">
    <property type="term" value="F:actin binding"/>
    <property type="evidence" value="ECO:0007669"/>
    <property type="project" value="UniProtKB-KW"/>
</dbReference>
<evidence type="ECO:0000256" key="5">
    <source>
        <dbReference type="ARBA" id="ARBA00032427"/>
    </source>
</evidence>
<dbReference type="PROSITE" id="PS51263">
    <property type="entry name" value="ADF_H"/>
    <property type="match status" value="1"/>
</dbReference>
<dbReference type="EMBL" id="KN831945">
    <property type="protein sequence ID" value="KIO14103.1"/>
    <property type="molecule type" value="Genomic_DNA"/>
</dbReference>
<dbReference type="GO" id="GO:0015629">
    <property type="term" value="C:actin cytoskeleton"/>
    <property type="evidence" value="ECO:0007669"/>
    <property type="project" value="InterPro"/>
</dbReference>
<dbReference type="HOGENOM" id="CLU_094004_3_2_1"/>